<evidence type="ECO:0008006" key="3">
    <source>
        <dbReference type="Google" id="ProtNLM"/>
    </source>
</evidence>
<proteinExistence type="predicted"/>
<gene>
    <name evidence="1" type="ORF">SAMN02745131_00173</name>
</gene>
<dbReference type="AlphaFoldDB" id="A0A1M4SMX5"/>
<accession>A0A1M4SMX5</accession>
<dbReference type="STRING" id="1121884.SAMN02745131_00173"/>
<reference evidence="1 2" key="1">
    <citation type="submission" date="2016-11" db="EMBL/GenBank/DDBJ databases">
        <authorList>
            <person name="Jaros S."/>
            <person name="Januszkiewicz K."/>
            <person name="Wedrychowicz H."/>
        </authorList>
    </citation>
    <scope>NUCLEOTIDE SEQUENCE [LARGE SCALE GENOMIC DNA]</scope>
    <source>
        <strain evidence="1 2">DSM 18119</strain>
    </source>
</reference>
<keyword evidence="2" id="KW-1185">Reference proteome</keyword>
<dbReference type="RefSeq" id="WP_072833342.1">
    <property type="nucleotide sequence ID" value="NZ_FQUU01000001.1"/>
</dbReference>
<evidence type="ECO:0000313" key="2">
    <source>
        <dbReference type="Proteomes" id="UP000184048"/>
    </source>
</evidence>
<protein>
    <recommendedName>
        <fullName evidence="3">Muconolactone delta-isomerase</fullName>
    </recommendedName>
</protein>
<sequence length="96" mass="11614">MNKYLAIIEFVWNDEAIKIIEEHREYINNLIDEQVIEHYAVSMEIQTVWVTINAQNKMSARKLLNKSPFKKFWKLQIHELIIWDGQNYRLPIVQLN</sequence>
<dbReference type="Proteomes" id="UP000184048">
    <property type="component" value="Unassembled WGS sequence"/>
</dbReference>
<evidence type="ECO:0000313" key="1">
    <source>
        <dbReference type="EMBL" id="SHE33583.1"/>
    </source>
</evidence>
<name>A0A1M4SMX5_9BACT</name>
<organism evidence="1 2">
    <name type="scientific">Flavisolibacter ginsengisoli DSM 18119</name>
    <dbReference type="NCBI Taxonomy" id="1121884"/>
    <lineage>
        <taxon>Bacteria</taxon>
        <taxon>Pseudomonadati</taxon>
        <taxon>Bacteroidota</taxon>
        <taxon>Chitinophagia</taxon>
        <taxon>Chitinophagales</taxon>
        <taxon>Chitinophagaceae</taxon>
        <taxon>Flavisolibacter</taxon>
    </lineage>
</organism>
<dbReference type="OrthoDB" id="674301at2"/>
<dbReference type="EMBL" id="FQUU01000001">
    <property type="protein sequence ID" value="SHE33583.1"/>
    <property type="molecule type" value="Genomic_DNA"/>
</dbReference>